<dbReference type="PANTHER" id="PTHR43776">
    <property type="entry name" value="TRANSPORT ATP-BINDING PROTEIN"/>
    <property type="match status" value="1"/>
</dbReference>
<dbReference type="SUPFAM" id="SSF52540">
    <property type="entry name" value="P-loop containing nucleoside triphosphate hydrolases"/>
    <property type="match status" value="1"/>
</dbReference>
<dbReference type="Pfam" id="PF08352">
    <property type="entry name" value="oligo_HPY"/>
    <property type="match status" value="1"/>
</dbReference>
<comment type="similarity">
    <text evidence="1">Belongs to the ABC transporter superfamily.</text>
</comment>
<evidence type="ECO:0000256" key="1">
    <source>
        <dbReference type="ARBA" id="ARBA00005417"/>
    </source>
</evidence>
<dbReference type="InterPro" id="IPR013563">
    <property type="entry name" value="Oligopep_ABC_C"/>
</dbReference>
<dbReference type="GO" id="GO:0015833">
    <property type="term" value="P:peptide transport"/>
    <property type="evidence" value="ECO:0007669"/>
    <property type="project" value="InterPro"/>
</dbReference>
<evidence type="ECO:0000259" key="5">
    <source>
        <dbReference type="PROSITE" id="PS50893"/>
    </source>
</evidence>
<keyword evidence="2" id="KW-0813">Transport</keyword>
<dbReference type="InterPro" id="IPR017871">
    <property type="entry name" value="ABC_transporter-like_CS"/>
</dbReference>
<dbReference type="InterPro" id="IPR050319">
    <property type="entry name" value="ABC_transp_ATP-bind"/>
</dbReference>
<dbReference type="Gene3D" id="3.40.50.300">
    <property type="entry name" value="P-loop containing nucleotide triphosphate hydrolases"/>
    <property type="match status" value="1"/>
</dbReference>
<dbReference type="EMBL" id="CP014639">
    <property type="protein sequence ID" value="ANH78488.1"/>
    <property type="molecule type" value="Genomic_DNA"/>
</dbReference>
<dbReference type="RefSeq" id="WP_066481751.1">
    <property type="nucleotide sequence ID" value="NZ_CP014639.1"/>
</dbReference>
<dbReference type="PANTHER" id="PTHR43776:SF7">
    <property type="entry name" value="D,D-DIPEPTIDE TRANSPORT ATP-BINDING PROTEIN DDPF-RELATED"/>
    <property type="match status" value="1"/>
</dbReference>
<reference evidence="6 7" key="1">
    <citation type="submission" date="2016-03" db="EMBL/GenBank/DDBJ databases">
        <title>Culture-independent genomics supports pathogen discovery for uncultivable bacteria within the genus Chlamydia.</title>
        <authorList>
            <person name="Taylor-Brown A."/>
            <person name="Bachmann N.L."/>
            <person name="Borel N."/>
            <person name="Polkinghorne A."/>
        </authorList>
    </citation>
    <scope>NUCLEOTIDE SEQUENCE [LARGE SCALE GENOMIC DNA]</scope>
    <source>
        <strain evidence="6 7">2742-308</strain>
    </source>
</reference>
<evidence type="ECO:0000313" key="7">
    <source>
        <dbReference type="Proteomes" id="UP000078162"/>
    </source>
</evidence>
<dbReference type="AlphaFoldDB" id="A0A1A9HU17"/>
<protein>
    <submittedName>
        <fullName evidence="6">Dipeptide transport ATP-binding protein DppF</fullName>
    </submittedName>
</protein>
<dbReference type="GO" id="GO:0016887">
    <property type="term" value="F:ATP hydrolysis activity"/>
    <property type="evidence" value="ECO:0007669"/>
    <property type="project" value="InterPro"/>
</dbReference>
<keyword evidence="4 6" id="KW-0067">ATP-binding</keyword>
<dbReference type="GO" id="GO:0055085">
    <property type="term" value="P:transmembrane transport"/>
    <property type="evidence" value="ECO:0007669"/>
    <property type="project" value="UniProtKB-ARBA"/>
</dbReference>
<dbReference type="CDD" id="cd03257">
    <property type="entry name" value="ABC_NikE_OppD_transporters"/>
    <property type="match status" value="1"/>
</dbReference>
<accession>A0A1A9HU17</accession>
<dbReference type="PROSITE" id="PS50893">
    <property type="entry name" value="ABC_TRANSPORTER_2"/>
    <property type="match status" value="1"/>
</dbReference>
<proteinExistence type="inferred from homology"/>
<sequence length="326" mass="36562">MTANFSLSPLIAASSLTKHYYKRLHWFQKKAIVNRAVDDISFTLYPKNAVGLIGESGSGKSTLALCLAGLLPLTSGFLSFNGLPIKLNSRGGRQQLRSQVRLVFQNPQASLNPRKTIFDSLSHSLLYHKLIPKENLLTTVTESLEFVGLSADYFYRYPHQLSGGQQQRVSIARALLGAPNLIICDEIVSALDLSIQAQILNMLQELQRQLNLSYLFISHDLAVVRSFCSEVLIMYRGQIVEAGPTEQIFASPQHPYTQMLLSSQLPDSPDQRKKNSILQKYQTVPLETPQTSGCVFYSRCPYRQSLCKDGPIPSKRKWSHTSRCIQ</sequence>
<dbReference type="OrthoDB" id="9806285at2"/>
<dbReference type="InterPro" id="IPR003593">
    <property type="entry name" value="AAA+_ATPase"/>
</dbReference>
<dbReference type="SMART" id="SM00382">
    <property type="entry name" value="AAA"/>
    <property type="match status" value="1"/>
</dbReference>
<dbReference type="PROSITE" id="PS00211">
    <property type="entry name" value="ABC_TRANSPORTER_1"/>
    <property type="match status" value="1"/>
</dbReference>
<dbReference type="STRING" id="1806891.Cs308_0317"/>
<organism evidence="6 7">
    <name type="scientific">Candidatus Chlamydia sanziniae</name>
    <dbReference type="NCBI Taxonomy" id="1806891"/>
    <lineage>
        <taxon>Bacteria</taxon>
        <taxon>Pseudomonadati</taxon>
        <taxon>Chlamydiota</taxon>
        <taxon>Chlamydiia</taxon>
        <taxon>Chlamydiales</taxon>
        <taxon>Chlamydiaceae</taxon>
        <taxon>Chlamydia/Chlamydophila group</taxon>
        <taxon>Chlamydia</taxon>
    </lineage>
</organism>
<gene>
    <name evidence="6" type="ORF">Cs308_0317</name>
</gene>
<evidence type="ECO:0000256" key="3">
    <source>
        <dbReference type="ARBA" id="ARBA00022741"/>
    </source>
</evidence>
<dbReference type="NCBIfam" id="TIGR01727">
    <property type="entry name" value="oligo_HPY"/>
    <property type="match status" value="1"/>
</dbReference>
<dbReference type="GO" id="GO:0005524">
    <property type="term" value="F:ATP binding"/>
    <property type="evidence" value="ECO:0007669"/>
    <property type="project" value="UniProtKB-KW"/>
</dbReference>
<dbReference type="InterPro" id="IPR003439">
    <property type="entry name" value="ABC_transporter-like_ATP-bd"/>
</dbReference>
<name>A0A1A9HU17_9CHLA</name>
<evidence type="ECO:0000313" key="6">
    <source>
        <dbReference type="EMBL" id="ANH78488.1"/>
    </source>
</evidence>
<keyword evidence="3" id="KW-0547">Nucleotide-binding</keyword>
<keyword evidence="7" id="KW-1185">Reference proteome</keyword>
<dbReference type="Proteomes" id="UP000078162">
    <property type="component" value="Chromosome"/>
</dbReference>
<evidence type="ECO:0000256" key="4">
    <source>
        <dbReference type="ARBA" id="ARBA00022840"/>
    </source>
</evidence>
<dbReference type="Pfam" id="PF00005">
    <property type="entry name" value="ABC_tran"/>
    <property type="match status" value="1"/>
</dbReference>
<evidence type="ECO:0000256" key="2">
    <source>
        <dbReference type="ARBA" id="ARBA00022448"/>
    </source>
</evidence>
<dbReference type="InterPro" id="IPR027417">
    <property type="entry name" value="P-loop_NTPase"/>
</dbReference>
<dbReference type="KEGG" id="csaz:Cs308_0317"/>
<feature type="domain" description="ABC transporter" evidence="5">
    <location>
        <begin position="11"/>
        <end position="261"/>
    </location>
</feature>
<dbReference type="PATRIC" id="fig|1806891.3.peg.308"/>